<feature type="compositionally biased region" description="Basic and acidic residues" evidence="1">
    <location>
        <begin position="1"/>
        <end position="11"/>
    </location>
</feature>
<dbReference type="InterPro" id="IPR010982">
    <property type="entry name" value="Lambda_DNA-bd_dom_sf"/>
</dbReference>
<dbReference type="Proteomes" id="UP000256661">
    <property type="component" value="Unassembled WGS sequence"/>
</dbReference>
<name>A0A3D9SWV9_9ACTN</name>
<dbReference type="AlphaFoldDB" id="A0A3D9SWV9"/>
<dbReference type="EMBL" id="QTTT01000001">
    <property type="protein sequence ID" value="REF00319.1"/>
    <property type="molecule type" value="Genomic_DNA"/>
</dbReference>
<sequence>MADDLSRARERRERHRSTAPAGTFGVGTRRQMQIAKVMDKVRQAERRHGPPTPERITIALDICGLYGPEVDETLGGQEPMVDEWETGERIPTDEQLQALALLTGFPINFFYLPPPDPLTGVLLCSEDGCEPLGETPSSP</sequence>
<feature type="domain" description="HTH cro/C1-type" evidence="2">
    <location>
        <begin position="84"/>
        <end position="110"/>
    </location>
</feature>
<dbReference type="PROSITE" id="PS50943">
    <property type="entry name" value="HTH_CROC1"/>
    <property type="match status" value="1"/>
</dbReference>
<keyword evidence="4" id="KW-1185">Reference proteome</keyword>
<gene>
    <name evidence="3" type="ORF">DFJ69_5850</name>
</gene>
<evidence type="ECO:0000313" key="3">
    <source>
        <dbReference type="EMBL" id="REF00319.1"/>
    </source>
</evidence>
<proteinExistence type="predicted"/>
<dbReference type="InterPro" id="IPR001387">
    <property type="entry name" value="Cro/C1-type_HTH"/>
</dbReference>
<dbReference type="GO" id="GO:0003677">
    <property type="term" value="F:DNA binding"/>
    <property type="evidence" value="ECO:0007669"/>
    <property type="project" value="InterPro"/>
</dbReference>
<reference evidence="3 4" key="1">
    <citation type="submission" date="2018-08" db="EMBL/GenBank/DDBJ databases">
        <title>Sequencing the genomes of 1000 actinobacteria strains.</title>
        <authorList>
            <person name="Klenk H.-P."/>
        </authorList>
    </citation>
    <scope>NUCLEOTIDE SEQUENCE [LARGE SCALE GENOMIC DNA]</scope>
    <source>
        <strain evidence="3 4">DSM 43927</strain>
    </source>
</reference>
<organism evidence="3 4">
    <name type="scientific">Thermomonospora umbrina</name>
    <dbReference type="NCBI Taxonomy" id="111806"/>
    <lineage>
        <taxon>Bacteria</taxon>
        <taxon>Bacillati</taxon>
        <taxon>Actinomycetota</taxon>
        <taxon>Actinomycetes</taxon>
        <taxon>Streptosporangiales</taxon>
        <taxon>Thermomonosporaceae</taxon>
        <taxon>Thermomonospora</taxon>
    </lineage>
</organism>
<evidence type="ECO:0000313" key="4">
    <source>
        <dbReference type="Proteomes" id="UP000256661"/>
    </source>
</evidence>
<evidence type="ECO:0000259" key="2">
    <source>
        <dbReference type="PROSITE" id="PS50943"/>
    </source>
</evidence>
<dbReference type="RefSeq" id="WP_116025484.1">
    <property type="nucleotide sequence ID" value="NZ_QTTT01000001.1"/>
</dbReference>
<accession>A0A3D9SWV9</accession>
<protein>
    <recommendedName>
        <fullName evidence="2">HTH cro/C1-type domain-containing protein</fullName>
    </recommendedName>
</protein>
<dbReference type="SUPFAM" id="SSF47413">
    <property type="entry name" value="lambda repressor-like DNA-binding domains"/>
    <property type="match status" value="1"/>
</dbReference>
<evidence type="ECO:0000256" key="1">
    <source>
        <dbReference type="SAM" id="MobiDB-lite"/>
    </source>
</evidence>
<comment type="caution">
    <text evidence="3">The sequence shown here is derived from an EMBL/GenBank/DDBJ whole genome shotgun (WGS) entry which is preliminary data.</text>
</comment>
<dbReference type="OrthoDB" id="9808993at2"/>
<feature type="region of interest" description="Disordered" evidence="1">
    <location>
        <begin position="1"/>
        <end position="26"/>
    </location>
</feature>